<evidence type="ECO:0000313" key="3">
    <source>
        <dbReference type="Proteomes" id="UP000248423"/>
    </source>
</evidence>
<sequence>MSRFCLPILTKPTSTPTNPPVPDNSGLLVSIICTDETIQSSQLLTQILTEAYAKNPNIPHSLVVLPTDSKSSIQQLPPDSATQPPLAPFKSPFLGMKEADVAEFIARTCPGSAISSKLFYIADDQTAATGNLQTVFMYSNNPWDRASFPMEWEFANVTAVGVMRDPERGRGGGGEKLLSLIWKGVYRGKQGS</sequence>
<dbReference type="EMBL" id="KZ826392">
    <property type="protein sequence ID" value="PYI02597.1"/>
    <property type="molecule type" value="Genomic_DNA"/>
</dbReference>
<dbReference type="AlphaFoldDB" id="A0A319DXZ4"/>
<keyword evidence="3" id="KW-1185">Reference proteome</keyword>
<protein>
    <submittedName>
        <fullName evidence="2">Uncharacterized protein</fullName>
    </submittedName>
</protein>
<dbReference type="OrthoDB" id="4483229at2759"/>
<accession>A0A319DXZ4</accession>
<dbReference type="Proteomes" id="UP000248423">
    <property type="component" value="Unassembled WGS sequence"/>
</dbReference>
<evidence type="ECO:0000256" key="1">
    <source>
        <dbReference type="SAM" id="MobiDB-lite"/>
    </source>
</evidence>
<dbReference type="VEuPathDB" id="FungiDB:BO78DRAFT_422386"/>
<gene>
    <name evidence="2" type="ORF">BO78DRAFT_422386</name>
</gene>
<feature type="region of interest" description="Disordered" evidence="1">
    <location>
        <begin position="1"/>
        <end position="21"/>
    </location>
</feature>
<name>A0A319DXZ4_ASPSB</name>
<proteinExistence type="predicted"/>
<organism evidence="2 3">
    <name type="scientific">Aspergillus sclerotiicarbonarius (strain CBS 121057 / IBT 28362)</name>
    <dbReference type="NCBI Taxonomy" id="1448318"/>
    <lineage>
        <taxon>Eukaryota</taxon>
        <taxon>Fungi</taxon>
        <taxon>Dikarya</taxon>
        <taxon>Ascomycota</taxon>
        <taxon>Pezizomycotina</taxon>
        <taxon>Eurotiomycetes</taxon>
        <taxon>Eurotiomycetidae</taxon>
        <taxon>Eurotiales</taxon>
        <taxon>Aspergillaceae</taxon>
        <taxon>Aspergillus</taxon>
        <taxon>Aspergillus subgen. Circumdati</taxon>
    </lineage>
</organism>
<reference evidence="2 3" key="1">
    <citation type="submission" date="2018-02" db="EMBL/GenBank/DDBJ databases">
        <title>The genomes of Aspergillus section Nigri reveals drivers in fungal speciation.</title>
        <authorList>
            <consortium name="DOE Joint Genome Institute"/>
            <person name="Vesth T.C."/>
            <person name="Nybo J."/>
            <person name="Theobald S."/>
            <person name="Brandl J."/>
            <person name="Frisvad J.C."/>
            <person name="Nielsen K.F."/>
            <person name="Lyhne E.K."/>
            <person name="Kogle M.E."/>
            <person name="Kuo A."/>
            <person name="Riley R."/>
            <person name="Clum A."/>
            <person name="Nolan M."/>
            <person name="Lipzen A."/>
            <person name="Salamov A."/>
            <person name="Henrissat B."/>
            <person name="Wiebenga A."/>
            <person name="De vries R.P."/>
            <person name="Grigoriev I.V."/>
            <person name="Mortensen U.H."/>
            <person name="Andersen M.R."/>
            <person name="Baker S.E."/>
        </authorList>
    </citation>
    <scope>NUCLEOTIDE SEQUENCE [LARGE SCALE GENOMIC DNA]</scope>
    <source>
        <strain evidence="2 3">CBS 121057</strain>
    </source>
</reference>
<evidence type="ECO:0000313" key="2">
    <source>
        <dbReference type="EMBL" id="PYI02597.1"/>
    </source>
</evidence>